<accession>A0A226HAE4</accession>
<keyword evidence="2" id="KW-1185">Reference proteome</keyword>
<gene>
    <name evidence="1" type="ORF">B0A66_11830</name>
</gene>
<name>A0A226HAE4_9FLAO</name>
<proteinExistence type="predicted"/>
<reference evidence="1 2" key="1">
    <citation type="submission" date="2016-11" db="EMBL/GenBank/DDBJ databases">
        <title>Whole genomes of Flavobacteriaceae.</title>
        <authorList>
            <person name="Stine C."/>
            <person name="Li C."/>
            <person name="Tadesse D."/>
        </authorList>
    </citation>
    <scope>NUCLEOTIDE SEQUENCE [LARGE SCALE GENOMIC DNA]</scope>
    <source>
        <strain evidence="1 2">DSM 18292</strain>
    </source>
</reference>
<dbReference type="EMBL" id="MUGW01000022">
    <property type="protein sequence ID" value="OXA91257.1"/>
    <property type="molecule type" value="Genomic_DNA"/>
</dbReference>
<comment type="caution">
    <text evidence="1">The sequence shown here is derived from an EMBL/GenBank/DDBJ whole genome shotgun (WGS) entry which is preliminary data.</text>
</comment>
<dbReference type="OrthoDB" id="885042at2"/>
<evidence type="ECO:0000313" key="2">
    <source>
        <dbReference type="Proteomes" id="UP000198345"/>
    </source>
</evidence>
<sequence length="69" mass="7586">MKYATLLLLILFTSFTPIETKVYICGSGGAKKYHFKETCRGLKSCNHGVNEVTLSQAKGLGLTLCGWED</sequence>
<protein>
    <submittedName>
        <fullName evidence="1">Uncharacterized protein</fullName>
    </submittedName>
</protein>
<dbReference type="AlphaFoldDB" id="A0A226HAE4"/>
<dbReference type="RefSeq" id="WP_089050040.1">
    <property type="nucleotide sequence ID" value="NZ_FXTV01000003.1"/>
</dbReference>
<dbReference type="Proteomes" id="UP000198345">
    <property type="component" value="Unassembled WGS sequence"/>
</dbReference>
<organism evidence="1 2">
    <name type="scientific">Flavobacterium hercynium</name>
    <dbReference type="NCBI Taxonomy" id="387094"/>
    <lineage>
        <taxon>Bacteria</taxon>
        <taxon>Pseudomonadati</taxon>
        <taxon>Bacteroidota</taxon>
        <taxon>Flavobacteriia</taxon>
        <taxon>Flavobacteriales</taxon>
        <taxon>Flavobacteriaceae</taxon>
        <taxon>Flavobacterium</taxon>
    </lineage>
</organism>
<evidence type="ECO:0000313" key="1">
    <source>
        <dbReference type="EMBL" id="OXA91257.1"/>
    </source>
</evidence>